<feature type="domain" description="C2H2-type" evidence="2">
    <location>
        <begin position="62"/>
        <end position="83"/>
    </location>
</feature>
<sequence length="465" mass="52298">MPPAPKTKSQSKCQCKAKIRSCSVHSSTDNDQLTAVNPTYALGFGPQPRIPLQRIEETVFWCSTCNTTIKNLGDRSRHWRNIHTNVEEFLGCPFCDLKFERVLHNLIKHIAGHFVEHPMRCTERLPSSDRCPKTFTSPKEWDEHREKVHQRNYHSYLYTEKGAIRNLRASHNDKIFNIVYNDFRQGCPEVLSDCIDPRKAPPIEGAVLLFSPAGMPYFSVNIEWKDLLDPTLRAKMIRIQTSMGHRFCLDELLAIDRRFSPVASSSSASSCVPSSSASPSDRYSPSPPLLSTPPSPMTTPSSSTSSAASQLMYPQDLYNHSASSMRYPPFPSSAYGQSLVMPSPQASSHQIEERCDFIHHRYGPYTMAHHSSFRTPALVSSGFIEAFTSSPRYNPILTAARFPSRSPSLSPSPSLPPSLTYSSSPPSPPPHLNYEESAARHLPCYRGYTRKMVSRTTLPKDPRHR</sequence>
<evidence type="ECO:0000259" key="2">
    <source>
        <dbReference type="PROSITE" id="PS00028"/>
    </source>
</evidence>
<dbReference type="Gene3D" id="3.30.160.60">
    <property type="entry name" value="Classic Zinc Finger"/>
    <property type="match status" value="1"/>
</dbReference>
<proteinExistence type="predicted"/>
<organism evidence="3 4">
    <name type="scientific">Cerrena zonata</name>
    <dbReference type="NCBI Taxonomy" id="2478898"/>
    <lineage>
        <taxon>Eukaryota</taxon>
        <taxon>Fungi</taxon>
        <taxon>Dikarya</taxon>
        <taxon>Basidiomycota</taxon>
        <taxon>Agaricomycotina</taxon>
        <taxon>Agaricomycetes</taxon>
        <taxon>Polyporales</taxon>
        <taxon>Cerrenaceae</taxon>
        <taxon>Cerrena</taxon>
    </lineage>
</organism>
<dbReference type="EMBL" id="JASBNA010000009">
    <property type="protein sequence ID" value="KAK7688846.1"/>
    <property type="molecule type" value="Genomic_DNA"/>
</dbReference>
<feature type="region of interest" description="Disordered" evidence="1">
    <location>
        <begin position="402"/>
        <end position="436"/>
    </location>
</feature>
<feature type="compositionally biased region" description="Low complexity" evidence="1">
    <location>
        <begin position="264"/>
        <end position="284"/>
    </location>
</feature>
<feature type="region of interest" description="Disordered" evidence="1">
    <location>
        <begin position="264"/>
        <end position="308"/>
    </location>
</feature>
<feature type="compositionally biased region" description="Low complexity" evidence="1">
    <location>
        <begin position="298"/>
        <end position="308"/>
    </location>
</feature>
<reference evidence="3 4" key="1">
    <citation type="submission" date="2022-09" db="EMBL/GenBank/DDBJ databases">
        <authorList>
            <person name="Palmer J.M."/>
        </authorList>
    </citation>
    <scope>NUCLEOTIDE SEQUENCE [LARGE SCALE GENOMIC DNA]</scope>
    <source>
        <strain evidence="3 4">DSM 7382</strain>
    </source>
</reference>
<dbReference type="PROSITE" id="PS00028">
    <property type="entry name" value="ZINC_FINGER_C2H2_1"/>
    <property type="match status" value="1"/>
</dbReference>
<evidence type="ECO:0000256" key="1">
    <source>
        <dbReference type="SAM" id="MobiDB-lite"/>
    </source>
</evidence>
<dbReference type="Proteomes" id="UP001385951">
    <property type="component" value="Unassembled WGS sequence"/>
</dbReference>
<name>A0AAW0GHA3_9APHY</name>
<dbReference type="InterPro" id="IPR013087">
    <property type="entry name" value="Znf_C2H2_type"/>
</dbReference>
<comment type="caution">
    <text evidence="3">The sequence shown here is derived from an EMBL/GenBank/DDBJ whole genome shotgun (WGS) entry which is preliminary data.</text>
</comment>
<dbReference type="AlphaFoldDB" id="A0AAW0GHA3"/>
<feature type="compositionally biased region" description="Pro residues" evidence="1">
    <location>
        <begin position="285"/>
        <end position="297"/>
    </location>
</feature>
<evidence type="ECO:0000313" key="3">
    <source>
        <dbReference type="EMBL" id="KAK7688846.1"/>
    </source>
</evidence>
<evidence type="ECO:0000313" key="4">
    <source>
        <dbReference type="Proteomes" id="UP001385951"/>
    </source>
</evidence>
<feature type="compositionally biased region" description="Low complexity" evidence="1">
    <location>
        <begin position="403"/>
        <end position="424"/>
    </location>
</feature>
<gene>
    <name evidence="3" type="ORF">QCA50_007535</name>
</gene>
<accession>A0AAW0GHA3</accession>
<keyword evidence="4" id="KW-1185">Reference proteome</keyword>
<protein>
    <recommendedName>
        <fullName evidence="2">C2H2-type domain-containing protein</fullName>
    </recommendedName>
</protein>